<dbReference type="PANTHER" id="PTHR11963:SF23">
    <property type="entry name" value="CYTOSOL AMINOPEPTIDASE"/>
    <property type="match status" value="1"/>
</dbReference>
<evidence type="ECO:0000313" key="10">
    <source>
        <dbReference type="EMBL" id="EGV00162.1"/>
    </source>
</evidence>
<dbReference type="InterPro" id="IPR011356">
    <property type="entry name" value="Leucine_aapep/pepB"/>
</dbReference>
<evidence type="ECO:0000256" key="5">
    <source>
        <dbReference type="ARBA" id="ARBA00033172"/>
    </source>
</evidence>
<dbReference type="SUPFAM" id="SSF53187">
    <property type="entry name" value="Zn-dependent exopeptidases"/>
    <property type="match status" value="1"/>
</dbReference>
<dbReference type="eggNOG" id="COG0260">
    <property type="taxonomic scope" value="Bacteria"/>
</dbReference>
<dbReference type="PRINTS" id="PR00481">
    <property type="entry name" value="LAMNOPPTDASE"/>
</dbReference>
<evidence type="ECO:0000256" key="3">
    <source>
        <dbReference type="ARBA" id="ARBA00022670"/>
    </source>
</evidence>
<name>F9UKF7_9BACT</name>
<dbReference type="GO" id="GO:0005737">
    <property type="term" value="C:cytoplasm"/>
    <property type="evidence" value="ECO:0007669"/>
    <property type="project" value="InterPro"/>
</dbReference>
<evidence type="ECO:0000259" key="9">
    <source>
        <dbReference type="Pfam" id="PF00883"/>
    </source>
</evidence>
<comment type="function">
    <text evidence="6">Presumably involved in the processing and regular turnover of intracellular proteins. Catalyzes the removal of unsubstituted N-terminal amino acids from various peptides.</text>
</comment>
<dbReference type="InterPro" id="IPR000819">
    <property type="entry name" value="Peptidase_M17_C"/>
</dbReference>
<comment type="similarity">
    <text evidence="1">Belongs to the peptidase M17 family.</text>
</comment>
<evidence type="ECO:0000256" key="8">
    <source>
        <dbReference type="ARBA" id="ARBA00050061"/>
    </source>
</evidence>
<sequence>MKSNLKYLVERDEKMRLKAYYQYKKEPKLCTVTSHKNGHITDYFEIESSYIFLDKKFKTYDDLVNLIDTKIVTAPRGYQIDLESFTSDDLNFEDVLKAFVSRLVFYEARLFSKKKEQINKNEFSLLFPSYEYESLFQRYLTIAQARNDVRNLQIMPENYCNSEQLAKYIQDDFQNIEHLSVKVLSKKEIEELGMGLLLSVNRGSTFEPRVVIVEYTPRPEVKDKVAIVGKGITFDTGGVNTKGYYMEGMKYDMSGSVIAAYAVKALAQLKIKKNAAAVMMITDNRQDGNASLPENVYQAMSGHSVEVTDTDAEGRLVLADGLYYAATKLEPTALVDVATLTGTMVRVLGSAYTGVYATDDKLWNLFNQAAKAGREKVWRMPMHNDFHEANTESLVADLNNYSSSGKSDCNSAAMFLKEFTNKVPFIHCDVAGTADIKGKPQGVLVDTLVEFLASYQVKKVS</sequence>
<keyword evidence="3" id="KW-0645">Protease</keyword>
<dbReference type="EMBL" id="AFXA01000011">
    <property type="protein sequence ID" value="EGV00162.1"/>
    <property type="molecule type" value="Genomic_DNA"/>
</dbReference>
<evidence type="ECO:0000256" key="7">
    <source>
        <dbReference type="ARBA" id="ARBA00050021"/>
    </source>
</evidence>
<proteinExistence type="inferred from homology"/>
<evidence type="ECO:0000256" key="2">
    <source>
        <dbReference type="ARBA" id="ARBA00022438"/>
    </source>
</evidence>
<dbReference type="AlphaFoldDB" id="F9UKF7"/>
<dbReference type="Pfam" id="PF00883">
    <property type="entry name" value="Peptidase_M17"/>
    <property type="match status" value="1"/>
</dbReference>
<reference evidence="10 11" key="1">
    <citation type="journal article" date="2013" name="Genome Announc.">
        <title>Genome Sequence of Mycoplasma columbinum Strain SF7.</title>
        <authorList>
            <person name="Guo Z."/>
            <person name="Xu X."/>
            <person name="Zheng Q."/>
            <person name="Li T."/>
            <person name="Kuang S."/>
            <person name="Zhang Z."/>
            <person name="Chen Y."/>
            <person name="Lu X."/>
            <person name="Zhou R."/>
            <person name="Bi D."/>
            <person name="Jin H."/>
        </authorList>
    </citation>
    <scope>NUCLEOTIDE SEQUENCE [LARGE SCALE GENOMIC DNA]</scope>
    <source>
        <strain evidence="10 11">SF7</strain>
    </source>
</reference>
<dbReference type="STRING" id="1037410.MCSF7_01851"/>
<dbReference type="GO" id="GO:0070006">
    <property type="term" value="F:metalloaminopeptidase activity"/>
    <property type="evidence" value="ECO:0007669"/>
    <property type="project" value="InterPro"/>
</dbReference>
<comment type="caution">
    <text evidence="10">The sequence shown here is derived from an EMBL/GenBank/DDBJ whole genome shotgun (WGS) entry which is preliminary data.</text>
</comment>
<accession>F9UKF7</accession>
<dbReference type="Gene3D" id="3.40.630.10">
    <property type="entry name" value="Zn peptidases"/>
    <property type="match status" value="1"/>
</dbReference>
<dbReference type="Proteomes" id="UP000004978">
    <property type="component" value="Unassembled WGS sequence"/>
</dbReference>
<evidence type="ECO:0000313" key="11">
    <source>
        <dbReference type="Proteomes" id="UP000004978"/>
    </source>
</evidence>
<organism evidence="10 11">
    <name type="scientific">Mycoplasmopsis columbina SF7</name>
    <dbReference type="NCBI Taxonomy" id="1037410"/>
    <lineage>
        <taxon>Bacteria</taxon>
        <taxon>Bacillati</taxon>
        <taxon>Mycoplasmatota</taxon>
        <taxon>Mycoplasmoidales</taxon>
        <taxon>Metamycoplasmataceae</taxon>
        <taxon>Mycoplasmopsis</taxon>
    </lineage>
</organism>
<protein>
    <recommendedName>
        <fullName evidence="7">Probable cytosol aminopeptidase</fullName>
    </recommendedName>
    <alternativeName>
        <fullName evidence="8">Leucine aminopeptidase</fullName>
    </alternativeName>
    <alternativeName>
        <fullName evidence="5">Leucyl aminopeptidase</fullName>
    </alternativeName>
</protein>
<dbReference type="CDD" id="cd00433">
    <property type="entry name" value="Peptidase_M17"/>
    <property type="match status" value="1"/>
</dbReference>
<dbReference type="RefSeq" id="WP_006608775.1">
    <property type="nucleotide sequence ID" value="NZ_AFXA01000011.1"/>
</dbReference>
<keyword evidence="11" id="KW-1185">Reference proteome</keyword>
<evidence type="ECO:0000256" key="4">
    <source>
        <dbReference type="ARBA" id="ARBA00022801"/>
    </source>
</evidence>
<feature type="domain" description="Cytosol aminopeptidase" evidence="9">
    <location>
        <begin position="149"/>
        <end position="448"/>
    </location>
</feature>
<evidence type="ECO:0000256" key="6">
    <source>
        <dbReference type="ARBA" id="ARBA00049972"/>
    </source>
</evidence>
<keyword evidence="4" id="KW-0378">Hydrolase</keyword>
<dbReference type="PANTHER" id="PTHR11963">
    <property type="entry name" value="LEUCINE AMINOPEPTIDASE-RELATED"/>
    <property type="match status" value="1"/>
</dbReference>
<dbReference type="GO" id="GO:0030145">
    <property type="term" value="F:manganese ion binding"/>
    <property type="evidence" value="ECO:0007669"/>
    <property type="project" value="InterPro"/>
</dbReference>
<keyword evidence="2 10" id="KW-0031">Aminopeptidase</keyword>
<gene>
    <name evidence="10" type="ORF">MCSF7_01851</name>
</gene>
<evidence type="ECO:0000256" key="1">
    <source>
        <dbReference type="ARBA" id="ARBA00009528"/>
    </source>
</evidence>
<dbReference type="GO" id="GO:0006508">
    <property type="term" value="P:proteolysis"/>
    <property type="evidence" value="ECO:0007669"/>
    <property type="project" value="UniProtKB-KW"/>
</dbReference>